<name>A0A4V2UIG1_PAULE</name>
<dbReference type="PANTHER" id="PTHR30483">
    <property type="entry name" value="LEUCINE-SPECIFIC-BINDING PROTEIN"/>
    <property type="match status" value="1"/>
</dbReference>
<feature type="domain" description="Leucine-binding protein" evidence="4">
    <location>
        <begin position="33"/>
        <end position="368"/>
    </location>
</feature>
<dbReference type="SUPFAM" id="SSF53822">
    <property type="entry name" value="Periplasmic binding protein-like I"/>
    <property type="match status" value="1"/>
</dbReference>
<accession>A0A4V2UIG1</accession>
<evidence type="ECO:0000256" key="1">
    <source>
        <dbReference type="ARBA" id="ARBA00010062"/>
    </source>
</evidence>
<dbReference type="PANTHER" id="PTHR30483:SF6">
    <property type="entry name" value="PERIPLASMIC BINDING PROTEIN OF ABC TRANSPORTER FOR NATURAL AMINO ACIDS"/>
    <property type="match status" value="1"/>
</dbReference>
<feature type="chain" id="PRO_5020687743" evidence="3">
    <location>
        <begin position="25"/>
        <end position="405"/>
    </location>
</feature>
<evidence type="ECO:0000256" key="3">
    <source>
        <dbReference type="SAM" id="SignalP"/>
    </source>
</evidence>
<dbReference type="AlphaFoldDB" id="A0A4V2UIG1"/>
<sequence length="405" mass="44002">MKLKKLASFMCAALGSLAIQNAQAADAISDGVVKVGVMTDMSGVYSALAGQGSVVAAKMAIEDIGGKLLGKPVELVSIDHLNKPDIAASKAREWFDNDKVDMITDLVTSSVGLAVQQVARDKNRITINSGAGSTALTNKNCSPTGIHWAYDTYALANGTGNAMVKDGNDSWYFVTADYAFGHSLETETANVVKANGGKVLGSVRHPLSASDFSSFLISAQSSGAKAIGLANAGADLTNAIKQAREFGINKKQKLASLLMFITDVHGLGLESAQGLYLTEGFYWDMDNETRAWSKRFFERHKKMPTMVHAGVYSSMMHYFKAIQAAGTDEAQAVMAKMRELPVKDFFARNGKLRADGRMVHDMYLMQVKAPNESKYPWDYYHIRRVIPADQAFMPLDKSECPLVKK</sequence>
<feature type="signal peptide" evidence="3">
    <location>
        <begin position="1"/>
        <end position="24"/>
    </location>
</feature>
<dbReference type="CDD" id="cd06327">
    <property type="entry name" value="PBP1_SBP-like"/>
    <property type="match status" value="1"/>
</dbReference>
<dbReference type="EMBL" id="SLZQ01000008">
    <property type="protein sequence ID" value="TCS36060.1"/>
    <property type="molecule type" value="Genomic_DNA"/>
</dbReference>
<dbReference type="Gene3D" id="3.40.50.2300">
    <property type="match status" value="2"/>
</dbReference>
<reference evidence="5 6" key="1">
    <citation type="submission" date="2019-03" db="EMBL/GenBank/DDBJ databases">
        <title>Genomic Encyclopedia of Type Strains, Phase IV (KMG-IV): sequencing the most valuable type-strain genomes for metagenomic binning, comparative biology and taxonomic classification.</title>
        <authorList>
            <person name="Goeker M."/>
        </authorList>
    </citation>
    <scope>NUCLEOTIDE SEQUENCE [LARGE SCALE GENOMIC DNA]</scope>
    <source>
        <strain evidence="5 6">DSM 7445</strain>
    </source>
</reference>
<comment type="caution">
    <text evidence="5">The sequence shown here is derived from an EMBL/GenBank/DDBJ whole genome shotgun (WGS) entry which is preliminary data.</text>
</comment>
<dbReference type="OrthoDB" id="8887944at2"/>
<gene>
    <name evidence="5" type="ORF">EDC30_108124</name>
</gene>
<evidence type="ECO:0000313" key="5">
    <source>
        <dbReference type="EMBL" id="TCS36060.1"/>
    </source>
</evidence>
<dbReference type="InterPro" id="IPR028081">
    <property type="entry name" value="Leu-bd"/>
</dbReference>
<dbReference type="InterPro" id="IPR028082">
    <property type="entry name" value="Peripla_BP_I"/>
</dbReference>
<comment type="similarity">
    <text evidence="1">Belongs to the leucine-binding protein family.</text>
</comment>
<dbReference type="InterPro" id="IPR051010">
    <property type="entry name" value="BCAA_transport"/>
</dbReference>
<organism evidence="5 6">
    <name type="scientific">Paucimonas lemoignei</name>
    <name type="common">Pseudomonas lemoignei</name>
    <dbReference type="NCBI Taxonomy" id="29443"/>
    <lineage>
        <taxon>Bacteria</taxon>
        <taxon>Pseudomonadati</taxon>
        <taxon>Pseudomonadota</taxon>
        <taxon>Betaproteobacteria</taxon>
        <taxon>Burkholderiales</taxon>
        <taxon>Burkholderiaceae</taxon>
        <taxon>Paucimonas</taxon>
    </lineage>
</organism>
<keyword evidence="2 3" id="KW-0732">Signal</keyword>
<evidence type="ECO:0000256" key="2">
    <source>
        <dbReference type="ARBA" id="ARBA00022729"/>
    </source>
</evidence>
<dbReference type="Proteomes" id="UP000295382">
    <property type="component" value="Unassembled WGS sequence"/>
</dbReference>
<keyword evidence="6" id="KW-1185">Reference proteome</keyword>
<evidence type="ECO:0000313" key="6">
    <source>
        <dbReference type="Proteomes" id="UP000295382"/>
    </source>
</evidence>
<evidence type="ECO:0000259" key="4">
    <source>
        <dbReference type="Pfam" id="PF13458"/>
    </source>
</evidence>
<proteinExistence type="inferred from homology"/>
<dbReference type="RefSeq" id="WP_132259322.1">
    <property type="nucleotide sequence ID" value="NZ_SLZQ01000008.1"/>
</dbReference>
<dbReference type="Pfam" id="PF13458">
    <property type="entry name" value="Peripla_BP_6"/>
    <property type="match status" value="1"/>
</dbReference>
<protein>
    <submittedName>
        <fullName evidence="5">Amino acid/amide ABC transporter substrate-binding protein (HAAT family)</fullName>
    </submittedName>
</protein>